<dbReference type="GO" id="GO:0007165">
    <property type="term" value="P:signal transduction"/>
    <property type="evidence" value="ECO:0007669"/>
    <property type="project" value="InterPro"/>
</dbReference>
<evidence type="ECO:0000256" key="2">
    <source>
        <dbReference type="ARBA" id="ARBA00007648"/>
    </source>
</evidence>
<dbReference type="Pfam" id="PF01590">
    <property type="entry name" value="GAF"/>
    <property type="match status" value="1"/>
</dbReference>
<dbReference type="EC" id="3.1.4.35" evidence="3"/>
<keyword evidence="9" id="KW-1185">Reference proteome</keyword>
<evidence type="ECO:0000256" key="6">
    <source>
        <dbReference type="SAM" id="SignalP"/>
    </source>
</evidence>
<dbReference type="InterPro" id="IPR003018">
    <property type="entry name" value="GAF"/>
</dbReference>
<dbReference type="Gene3D" id="1.10.1300.10">
    <property type="entry name" value="3'5'-cyclic nucleotide phosphodiesterase, catalytic domain"/>
    <property type="match status" value="1"/>
</dbReference>
<evidence type="ECO:0000256" key="3">
    <source>
        <dbReference type="ARBA" id="ARBA00012319"/>
    </source>
</evidence>
<dbReference type="InterPro" id="IPR002073">
    <property type="entry name" value="PDEase_catalytic_dom"/>
</dbReference>
<dbReference type="PANTHER" id="PTHR11347">
    <property type="entry name" value="CYCLIC NUCLEOTIDE PHOSPHODIESTERASE"/>
    <property type="match status" value="1"/>
</dbReference>
<keyword evidence="5" id="KW-0378">Hydrolase</keyword>
<dbReference type="Pfam" id="PF00233">
    <property type="entry name" value="PDEase_I"/>
    <property type="match status" value="1"/>
</dbReference>
<evidence type="ECO:0000313" key="8">
    <source>
        <dbReference type="EMBL" id="GBO98426.1"/>
    </source>
</evidence>
<evidence type="ECO:0000313" key="9">
    <source>
        <dbReference type="Proteomes" id="UP000299102"/>
    </source>
</evidence>
<dbReference type="STRING" id="151549.A0A4C1SAI5"/>
<protein>
    <recommendedName>
        <fullName evidence="3">3',5'-cyclic-GMP phosphodiesterase</fullName>
        <ecNumber evidence="3">3.1.4.35</ecNumber>
    </recommendedName>
</protein>
<dbReference type="PROSITE" id="PS51845">
    <property type="entry name" value="PDEASE_I_2"/>
    <property type="match status" value="1"/>
</dbReference>
<evidence type="ECO:0000256" key="4">
    <source>
        <dbReference type="ARBA" id="ARBA00022723"/>
    </source>
</evidence>
<evidence type="ECO:0000256" key="1">
    <source>
        <dbReference type="ARBA" id="ARBA00001968"/>
    </source>
</evidence>
<proteinExistence type="inferred from homology"/>
<dbReference type="EMBL" id="BGZK01000001">
    <property type="protein sequence ID" value="GBO98426.1"/>
    <property type="molecule type" value="Genomic_DNA"/>
</dbReference>
<comment type="similarity">
    <text evidence="2">Belongs to the cyclic nucleotide phosphodiesterase family.</text>
</comment>
<evidence type="ECO:0000256" key="5">
    <source>
        <dbReference type="ARBA" id="ARBA00022801"/>
    </source>
</evidence>
<dbReference type="SUPFAM" id="SSF55781">
    <property type="entry name" value="GAF domain-like"/>
    <property type="match status" value="1"/>
</dbReference>
<dbReference type="OrthoDB" id="295473at2759"/>
<gene>
    <name evidence="8" type="primary">PDE2A</name>
    <name evidence="8" type="ORF">EVAR_67_1</name>
</gene>
<accession>A0A4C1SAI5</accession>
<feature type="chain" id="PRO_5020026268" description="3',5'-cyclic-GMP phosphodiesterase" evidence="6">
    <location>
        <begin position="24"/>
        <end position="572"/>
    </location>
</feature>
<comment type="caution">
    <text evidence="8">The sequence shown here is derived from an EMBL/GenBank/DDBJ whole genome shotgun (WGS) entry which is preliminary data.</text>
</comment>
<dbReference type="Proteomes" id="UP000299102">
    <property type="component" value="Unassembled WGS sequence"/>
</dbReference>
<keyword evidence="6" id="KW-0732">Signal</keyword>
<comment type="cofactor">
    <cofactor evidence="1">
        <name>a divalent metal cation</name>
        <dbReference type="ChEBI" id="CHEBI:60240"/>
    </cofactor>
</comment>
<feature type="domain" description="PDEase" evidence="7">
    <location>
        <begin position="434"/>
        <end position="572"/>
    </location>
</feature>
<dbReference type="GO" id="GO:0047555">
    <property type="term" value="F:3',5'-cyclic-GMP phosphodiesterase activity"/>
    <property type="evidence" value="ECO:0007669"/>
    <property type="project" value="UniProtKB-EC"/>
</dbReference>
<dbReference type="InterPro" id="IPR036971">
    <property type="entry name" value="PDEase_catalytic_dom_sf"/>
</dbReference>
<sequence length="572" mass="65501">MAKPLRRFSLIVLLSQLRDECEAELVVPVILNEDTRKASIWTVGGVALPRELKLCIPEKFTTLLRKKLPVSELLRDFDEDFQNLVAPVSNELTMAAYSSLSRHTIDIALPLQHLPHDDEKRRILIVPLIDKPFSILVCLIAPKPTEERAEVLVNECFLCCWPTLKKSIMFEYQRSITSKCQQLLRAARRLVTQQVSASNAHEVQYTSYVGNHRPATEPIEILLRSMIEQAKSLIHAECCTIFLVDGEAMELVERYPYEEDPHSVIRKKIVRRCSLTAGVAGLAARTGALLNVKAASEHPAFDPAVDGRPGCRSLLCLPIRERSGIIGVAQLIDKVGERFFNPTDEELALAFSIFCGLCIVRSIMHQKMREAHIRNALANEVVMAVLIIRRLPKRVRQTLPTTSCERCNGRKMSAGDRRARAIRPEGREGERRRSGRGVEMRMLHEYPNLYSLELNQREIPQREFACLIYRMFTNIGFDQIFNIHPRKLVRFILHVKKGYRDVPYHNWTHAFSVTHSAFAFIKTYELMDLGYLTELQALMYVIACLVHDMDHRGTVSVHMQTRELILQRDINF</sequence>
<dbReference type="AlphaFoldDB" id="A0A4C1SAI5"/>
<dbReference type="InterPro" id="IPR029016">
    <property type="entry name" value="GAF-like_dom_sf"/>
</dbReference>
<dbReference type="SUPFAM" id="SSF109604">
    <property type="entry name" value="HD-domain/PDEase-like"/>
    <property type="match status" value="1"/>
</dbReference>
<reference evidence="8 9" key="1">
    <citation type="journal article" date="2019" name="Commun. Biol.">
        <title>The bagworm genome reveals a unique fibroin gene that provides high tensile strength.</title>
        <authorList>
            <person name="Kono N."/>
            <person name="Nakamura H."/>
            <person name="Ohtoshi R."/>
            <person name="Tomita M."/>
            <person name="Numata K."/>
            <person name="Arakawa K."/>
        </authorList>
    </citation>
    <scope>NUCLEOTIDE SEQUENCE [LARGE SCALE GENOMIC DNA]</scope>
</reference>
<dbReference type="SMART" id="SM00065">
    <property type="entry name" value="GAF"/>
    <property type="match status" value="1"/>
</dbReference>
<name>A0A4C1SAI5_EUMVA</name>
<dbReference type="GO" id="GO:0046872">
    <property type="term" value="F:metal ion binding"/>
    <property type="evidence" value="ECO:0007669"/>
    <property type="project" value="UniProtKB-KW"/>
</dbReference>
<keyword evidence="4" id="KW-0479">Metal-binding</keyword>
<feature type="signal peptide" evidence="6">
    <location>
        <begin position="1"/>
        <end position="23"/>
    </location>
</feature>
<organism evidence="8 9">
    <name type="scientific">Eumeta variegata</name>
    <name type="common">Bagworm moth</name>
    <name type="synonym">Eumeta japonica</name>
    <dbReference type="NCBI Taxonomy" id="151549"/>
    <lineage>
        <taxon>Eukaryota</taxon>
        <taxon>Metazoa</taxon>
        <taxon>Ecdysozoa</taxon>
        <taxon>Arthropoda</taxon>
        <taxon>Hexapoda</taxon>
        <taxon>Insecta</taxon>
        <taxon>Pterygota</taxon>
        <taxon>Neoptera</taxon>
        <taxon>Endopterygota</taxon>
        <taxon>Lepidoptera</taxon>
        <taxon>Glossata</taxon>
        <taxon>Ditrysia</taxon>
        <taxon>Tineoidea</taxon>
        <taxon>Psychidae</taxon>
        <taxon>Oiketicinae</taxon>
        <taxon>Eumeta</taxon>
    </lineage>
</organism>
<dbReference type="Gene3D" id="3.30.450.40">
    <property type="match status" value="1"/>
</dbReference>
<evidence type="ECO:0000259" key="7">
    <source>
        <dbReference type="PROSITE" id="PS51845"/>
    </source>
</evidence>